<dbReference type="SMART" id="SM00852">
    <property type="entry name" value="MoCF_biosynth"/>
    <property type="match status" value="1"/>
</dbReference>
<dbReference type="GeneID" id="92739167"/>
<dbReference type="Pfam" id="PF00994">
    <property type="entry name" value="MoCF_biosynth"/>
    <property type="match status" value="1"/>
</dbReference>
<dbReference type="InterPro" id="IPR001453">
    <property type="entry name" value="MoaB/Mog_dom"/>
</dbReference>
<evidence type="ECO:0000313" key="4">
    <source>
        <dbReference type="EMBL" id="CAI37702.1"/>
    </source>
</evidence>
<evidence type="ECO:0000256" key="1">
    <source>
        <dbReference type="ARBA" id="ARBA00005046"/>
    </source>
</evidence>
<dbReference type="Proteomes" id="UP000000545">
    <property type="component" value="Chromosome"/>
</dbReference>
<reference evidence="4 5" key="1">
    <citation type="journal article" date="2005" name="J. Bacteriol.">
        <title>Complete genome sequence and analysis of the multiresistant nosocomial pathogen Corynebacterium jeikeium K411, a lipid-requiring bacterium of the human skin flora.</title>
        <authorList>
            <person name="Tauch A."/>
            <person name="Kaiser O."/>
            <person name="Hain T."/>
            <person name="Goesmann A."/>
            <person name="Weisshaar B."/>
            <person name="Albersmeier A."/>
            <person name="Bekel T."/>
            <person name="Bischoff N."/>
            <person name="Brune I."/>
            <person name="Chakraborty T."/>
            <person name="Kalinowski J."/>
            <person name="Meyer F."/>
            <person name="Rupp O."/>
            <person name="Schneiker S."/>
            <person name="Viehoever P."/>
            <person name="Puehler A."/>
        </authorList>
    </citation>
    <scope>NUCLEOTIDE SEQUENCE [LARGE SCALE GENOMIC DNA]</scope>
    <source>
        <strain evidence="4 5">K411</strain>
    </source>
</reference>
<dbReference type="STRING" id="306537.jk1529"/>
<dbReference type="PANTHER" id="PTHR43764">
    <property type="entry name" value="MOLYBDENUM COFACTOR BIOSYNTHESIS"/>
    <property type="match status" value="1"/>
</dbReference>
<dbReference type="AlphaFoldDB" id="Q4JU05"/>
<gene>
    <name evidence="4" type="primary">moaB</name>
    <name evidence="4" type="ordered locus">jk1529</name>
</gene>
<dbReference type="SUPFAM" id="SSF53218">
    <property type="entry name" value="Molybdenum cofactor biosynthesis proteins"/>
    <property type="match status" value="1"/>
</dbReference>
<name>Q4JU05_CORJK</name>
<evidence type="ECO:0000256" key="2">
    <source>
        <dbReference type="ARBA" id="ARBA00023150"/>
    </source>
</evidence>
<dbReference type="InterPro" id="IPR051920">
    <property type="entry name" value="MPT_Adenylyltrnsfr/MoaC-Rel"/>
</dbReference>
<dbReference type="OrthoDB" id="9784492at2"/>
<dbReference type="UniPathway" id="UPA00344"/>
<dbReference type="Gene3D" id="3.40.980.10">
    <property type="entry name" value="MoaB/Mog-like domain"/>
    <property type="match status" value="1"/>
</dbReference>
<dbReference type="GO" id="GO:0006777">
    <property type="term" value="P:Mo-molybdopterin cofactor biosynthetic process"/>
    <property type="evidence" value="ECO:0007669"/>
    <property type="project" value="UniProtKB-KW"/>
</dbReference>
<dbReference type="HOGENOM" id="CLU_077358_4_0_11"/>
<organism evidence="4 5">
    <name type="scientific">Corynebacterium jeikeium (strain K411)</name>
    <dbReference type="NCBI Taxonomy" id="306537"/>
    <lineage>
        <taxon>Bacteria</taxon>
        <taxon>Bacillati</taxon>
        <taxon>Actinomycetota</taxon>
        <taxon>Actinomycetes</taxon>
        <taxon>Mycobacteriales</taxon>
        <taxon>Corynebacteriaceae</taxon>
        <taxon>Corynebacterium</taxon>
    </lineage>
</organism>
<dbReference type="PROSITE" id="PS01078">
    <property type="entry name" value="MOCF_BIOSYNTHESIS_1"/>
    <property type="match status" value="1"/>
</dbReference>
<dbReference type="CDD" id="cd00886">
    <property type="entry name" value="MogA_MoaB"/>
    <property type="match status" value="1"/>
</dbReference>
<protein>
    <submittedName>
        <fullName evidence="4">Molybdenum cofactor biosynthesis protein</fullName>
        <ecNumber evidence="4">4.2.1.96</ecNumber>
    </submittedName>
</protein>
<proteinExistence type="predicted"/>
<dbReference type="EMBL" id="CR931997">
    <property type="protein sequence ID" value="CAI37702.1"/>
    <property type="molecule type" value="Genomic_DNA"/>
</dbReference>
<dbReference type="KEGG" id="cjk:jk1529"/>
<dbReference type="InterPro" id="IPR008284">
    <property type="entry name" value="MoCF_biosynth_CS"/>
</dbReference>
<keyword evidence="2" id="KW-0501">Molybdenum cofactor biosynthesis</keyword>
<keyword evidence="5" id="KW-1185">Reference proteome</keyword>
<dbReference type="RefSeq" id="WP_005293650.1">
    <property type="nucleotide sequence ID" value="NC_007164.1"/>
</dbReference>
<evidence type="ECO:0000313" key="5">
    <source>
        <dbReference type="Proteomes" id="UP000000545"/>
    </source>
</evidence>
<dbReference type="EC" id="4.2.1.96" evidence="4"/>
<comment type="pathway">
    <text evidence="1">Cofactor biosynthesis; molybdopterin biosynthesis.</text>
</comment>
<dbReference type="InterPro" id="IPR036425">
    <property type="entry name" value="MoaB/Mog-like_dom_sf"/>
</dbReference>
<sequence length="217" mass="22738">MPAQKAKEESADINADIGKVMAMSSVDHAQVDRLAEEIPEPDDSLFHSLDAQERNREQLSSEPPLHAMVVLVTDFPEEKAKNGELVAELLAEEGFLVDAVLSVESRKSAIRKVIQTAVVGGADLVVTIGGTGTGPRDKTPEATRAELDRKVPGIAEALRSSGLAANSLDAGLSRGVAGISGSTVVVNIAGSRGAIRDGMATLGPLVRHVVDDMNNRA</sequence>
<keyword evidence="4" id="KW-0456">Lyase</keyword>
<dbReference type="GO" id="GO:0008124">
    <property type="term" value="F:4-alpha-hydroxytetrahydrobiopterin dehydratase activity"/>
    <property type="evidence" value="ECO:0007669"/>
    <property type="project" value="UniProtKB-EC"/>
</dbReference>
<accession>Q4JU05</accession>
<evidence type="ECO:0000259" key="3">
    <source>
        <dbReference type="SMART" id="SM00852"/>
    </source>
</evidence>
<dbReference type="PATRIC" id="fig|306537.10.peg.1548"/>
<feature type="domain" description="MoaB/Mog" evidence="3">
    <location>
        <begin position="69"/>
        <end position="209"/>
    </location>
</feature>
<dbReference type="PANTHER" id="PTHR43764:SF1">
    <property type="entry name" value="MOLYBDOPTERIN MOLYBDOTRANSFERASE"/>
    <property type="match status" value="1"/>
</dbReference>
<dbReference type="eggNOG" id="COG0521">
    <property type="taxonomic scope" value="Bacteria"/>
</dbReference>